<comment type="caution">
    <text evidence="6">The sequence shown here is derived from an EMBL/GenBank/DDBJ whole genome shotgun (WGS) entry which is preliminary data.</text>
</comment>
<keyword evidence="7" id="KW-1185">Reference proteome</keyword>
<proteinExistence type="inferred from homology"/>
<evidence type="ECO:0000256" key="3">
    <source>
        <dbReference type="ARBA" id="ARBA00022448"/>
    </source>
</evidence>
<dbReference type="Gene3D" id="3.10.105.10">
    <property type="entry name" value="Dipeptide-binding Protein, Domain 3"/>
    <property type="match status" value="1"/>
</dbReference>
<evidence type="ECO:0000259" key="5">
    <source>
        <dbReference type="Pfam" id="PF00496"/>
    </source>
</evidence>
<name>A0ABS1U4X9_9PROT</name>
<evidence type="ECO:0000256" key="1">
    <source>
        <dbReference type="ARBA" id="ARBA00004418"/>
    </source>
</evidence>
<evidence type="ECO:0000313" key="7">
    <source>
        <dbReference type="Proteomes" id="UP000660885"/>
    </source>
</evidence>
<dbReference type="InterPro" id="IPR023765">
    <property type="entry name" value="SBP_5_CS"/>
</dbReference>
<comment type="subcellular location">
    <subcellularLocation>
        <location evidence="1">Periplasm</location>
    </subcellularLocation>
</comment>
<dbReference type="SUPFAM" id="SSF53850">
    <property type="entry name" value="Periplasmic binding protein-like II"/>
    <property type="match status" value="1"/>
</dbReference>
<dbReference type="InterPro" id="IPR030678">
    <property type="entry name" value="Peptide/Ni-bd"/>
</dbReference>
<evidence type="ECO:0000256" key="4">
    <source>
        <dbReference type="ARBA" id="ARBA00022729"/>
    </source>
</evidence>
<sequence length="539" mass="60182">MQDCRRVGMRIGRREILAGAAAMAVPGGPALAQSRAETLRQVTGNTVNTLDPTMPGSTREAFGISVNVYDRLVGFGRKQMGAGWVFDPDVIRGELAERVETSADGTTFTFHLKRDAKFHDGTPVTAEDVKWSFDRHVTARSLAAVQIQTGSWTKAEQFRVVDAHTFEAKVERPDRLALPNLCTLYCMIINSKVAKSHATSDDPWAQAWLKDNAAGSGAYRIESFKPGEQVILRRNDDWKGGPLPFFRRIINQTIPEAATRANLIERGDADLSIDLQASDVPSLAQRPRVKVVSTPQFNAFTMVAFNTRMAPFDNVKLRQAVAAALPYQDIFKAALFERGAALFGGDWSETPPTARFPQPMPMKTNLERAKALMAEAGYPNGLDTTFSFNVGSAATSEPMAALVKEALARIGIRVEIQKLPDAQISTLVTEKKLPFLTETSIAWLPSTDYFFRNFFTGEQRWNYSSWNNAEIADLTAKARFERDPAEYEKLCKRMIAVLAEEVPLILLWQPNQDAVMTQAIDGYTYQYHRQVDYRDLRRV</sequence>
<reference evidence="6 7" key="1">
    <citation type="submission" date="2021-01" db="EMBL/GenBank/DDBJ databases">
        <title>Belnapia mucosa sp. nov. and Belnapia arida sp. nov., isolated from the Tabernas Desert (Almeria, Spain).</title>
        <authorList>
            <person name="Molina-Menor E."/>
            <person name="Vidal-Verdu A."/>
            <person name="Calonge A."/>
            <person name="Satari L."/>
            <person name="Pereto J."/>
            <person name="Porcar M."/>
        </authorList>
    </citation>
    <scope>NUCLEOTIDE SEQUENCE [LARGE SCALE GENOMIC DNA]</scope>
    <source>
        <strain evidence="6 7">T18</strain>
    </source>
</reference>
<dbReference type="InterPro" id="IPR000914">
    <property type="entry name" value="SBP_5_dom"/>
</dbReference>
<feature type="domain" description="Solute-binding protein family 5" evidence="5">
    <location>
        <begin position="92"/>
        <end position="459"/>
    </location>
</feature>
<dbReference type="EMBL" id="JAETWB010000003">
    <property type="protein sequence ID" value="MBL6078341.1"/>
    <property type="molecule type" value="Genomic_DNA"/>
</dbReference>
<dbReference type="PIRSF" id="PIRSF002741">
    <property type="entry name" value="MppA"/>
    <property type="match status" value="1"/>
</dbReference>
<keyword evidence="4" id="KW-0732">Signal</keyword>
<accession>A0ABS1U4X9</accession>
<dbReference type="CDD" id="cd08512">
    <property type="entry name" value="PBP2_NikA_DppA_OppA_like_7"/>
    <property type="match status" value="1"/>
</dbReference>
<dbReference type="PANTHER" id="PTHR30290:SF10">
    <property type="entry name" value="PERIPLASMIC OLIGOPEPTIDE-BINDING PROTEIN-RELATED"/>
    <property type="match status" value="1"/>
</dbReference>
<evidence type="ECO:0000256" key="2">
    <source>
        <dbReference type="ARBA" id="ARBA00005695"/>
    </source>
</evidence>
<organism evidence="6 7">
    <name type="scientific">Belnapia arida</name>
    <dbReference type="NCBI Taxonomy" id="2804533"/>
    <lineage>
        <taxon>Bacteria</taxon>
        <taxon>Pseudomonadati</taxon>
        <taxon>Pseudomonadota</taxon>
        <taxon>Alphaproteobacteria</taxon>
        <taxon>Acetobacterales</taxon>
        <taxon>Roseomonadaceae</taxon>
        <taxon>Belnapia</taxon>
    </lineage>
</organism>
<dbReference type="PROSITE" id="PS01040">
    <property type="entry name" value="SBP_BACTERIAL_5"/>
    <property type="match status" value="1"/>
</dbReference>
<dbReference type="Pfam" id="PF00496">
    <property type="entry name" value="SBP_bac_5"/>
    <property type="match status" value="1"/>
</dbReference>
<evidence type="ECO:0000313" key="6">
    <source>
        <dbReference type="EMBL" id="MBL6078341.1"/>
    </source>
</evidence>
<protein>
    <submittedName>
        <fullName evidence="6">ABC transporter substrate-binding protein</fullName>
    </submittedName>
</protein>
<dbReference type="Gene3D" id="3.40.190.10">
    <property type="entry name" value="Periplasmic binding protein-like II"/>
    <property type="match status" value="1"/>
</dbReference>
<dbReference type="PANTHER" id="PTHR30290">
    <property type="entry name" value="PERIPLASMIC BINDING COMPONENT OF ABC TRANSPORTER"/>
    <property type="match status" value="1"/>
</dbReference>
<dbReference type="Proteomes" id="UP000660885">
    <property type="component" value="Unassembled WGS sequence"/>
</dbReference>
<dbReference type="InterPro" id="IPR039424">
    <property type="entry name" value="SBP_5"/>
</dbReference>
<dbReference type="Gene3D" id="3.90.76.10">
    <property type="entry name" value="Dipeptide-binding Protein, Domain 1"/>
    <property type="match status" value="1"/>
</dbReference>
<comment type="similarity">
    <text evidence="2">Belongs to the bacterial solute-binding protein 5 family.</text>
</comment>
<keyword evidence="3" id="KW-0813">Transport</keyword>
<gene>
    <name evidence="6" type="ORF">JMJ56_10015</name>
</gene>